<evidence type="ECO:0000256" key="2">
    <source>
        <dbReference type="ARBA" id="ARBA00023134"/>
    </source>
</evidence>
<dbReference type="InterPro" id="IPR020850">
    <property type="entry name" value="GED_dom"/>
</dbReference>
<dbReference type="FunFam" id="3.40.50.300:FF:001425">
    <property type="entry name" value="Dynamin GTPase, putative"/>
    <property type="match status" value="1"/>
</dbReference>
<dbReference type="GO" id="GO:0016020">
    <property type="term" value="C:membrane"/>
    <property type="evidence" value="ECO:0007669"/>
    <property type="project" value="TreeGrafter"/>
</dbReference>
<dbReference type="Gene3D" id="1.20.120.1240">
    <property type="entry name" value="Dynamin, middle domain"/>
    <property type="match status" value="1"/>
</dbReference>
<keyword evidence="7" id="KW-1185">Reference proteome</keyword>
<dbReference type="GO" id="GO:0016559">
    <property type="term" value="P:peroxisome fission"/>
    <property type="evidence" value="ECO:0007669"/>
    <property type="project" value="TreeGrafter"/>
</dbReference>
<dbReference type="PROSITE" id="PS51388">
    <property type="entry name" value="GED"/>
    <property type="match status" value="1"/>
</dbReference>
<protein>
    <submittedName>
        <fullName evidence="6">Putative dynamin GTPase</fullName>
    </submittedName>
</protein>
<evidence type="ECO:0000259" key="5">
    <source>
        <dbReference type="PROSITE" id="PS51718"/>
    </source>
</evidence>
<dbReference type="PRINTS" id="PR00195">
    <property type="entry name" value="DYNAMIN"/>
</dbReference>
<dbReference type="Gene3D" id="3.40.50.300">
    <property type="entry name" value="P-loop containing nucleotide triphosphate hydrolases"/>
    <property type="match status" value="1"/>
</dbReference>
<dbReference type="Pfam" id="PF01031">
    <property type="entry name" value="Dynamin_M"/>
    <property type="match status" value="1"/>
</dbReference>
<dbReference type="PANTHER" id="PTHR11566">
    <property type="entry name" value="DYNAMIN"/>
    <property type="match status" value="1"/>
</dbReference>
<dbReference type="SUPFAM" id="SSF52540">
    <property type="entry name" value="P-loop containing nucleoside triphosphate hydrolases"/>
    <property type="match status" value="1"/>
</dbReference>
<dbReference type="GO" id="GO:0005739">
    <property type="term" value="C:mitochondrion"/>
    <property type="evidence" value="ECO:0007669"/>
    <property type="project" value="TreeGrafter"/>
</dbReference>
<sequence length="741" mass="84069">MATLPTTASLEALQSKEQREILDLVDRLRRAGLSSILNLPQLVVCGDQSSGKSSVLEAITEIPFPRKENLCTRFATEIIMRRGAESSISCKINADKSRPLEEQKKLAAFRKRIASFDALPELMDEATTLMGLDNAGGDVRAFSRDVLSIEICGPGRPQLTLVDLPGLIHSENKSQTKQDVQLIKSLVEEYISNERTIILAVVTAKNDYANQIILERARKVDPKGSRTLGIITKPDFLHEGSENQQTWIDLAANKDIFFELGWHMLRNRKDDEKDLTFAERNANETNFFSVGKYRDLPKDKVGIDHLRVKLSNLLFAHLKKELPVLRKELNAMAVKTKGELGLMGEKRSTMEERKDYLMHICTEAWKLLDSGIRGHYDHEFFQQGDFDLLTEVGCRRLRASVQNMNIVFAEDMRVNGRKFKYPKSGIKKKNRPQHSEPNFHPLPPGMTCTVVEIDEDDSSSIDYHPEDDKAPIARTRDEAVKWAASVIEKSRGMELPGVFNHQAISHLFWEQSEKWEVLARQHIDCVADSCQDFANQILDHVAAPEVKLRLLAHSIDSDLKDNHRAALQELASIAKDLKRQPITYNHYFTDNLQKMQQEKITRDMRTAVAHSTKTLNVMGGFGTNAIQQVVDPEMLTANMTTGIEVNMSKYAAEQALDYQSAYYKDELKYFVNVITKQVIERHLISKLPALLAPNMVTRLTNEQLGELAAETPEVESRRRYLEAQKDMLEEGQAAFRKAVRV</sequence>
<evidence type="ECO:0000256" key="1">
    <source>
        <dbReference type="ARBA" id="ARBA00022741"/>
    </source>
</evidence>
<feature type="region of interest" description="Disordered" evidence="3">
    <location>
        <begin position="422"/>
        <end position="442"/>
    </location>
</feature>
<keyword evidence="1" id="KW-0547">Nucleotide-binding</keyword>
<dbReference type="InterPro" id="IPR001401">
    <property type="entry name" value="Dynamin_GTPase"/>
</dbReference>
<evidence type="ECO:0000259" key="4">
    <source>
        <dbReference type="PROSITE" id="PS51388"/>
    </source>
</evidence>
<evidence type="ECO:0000256" key="3">
    <source>
        <dbReference type="SAM" id="MobiDB-lite"/>
    </source>
</evidence>
<dbReference type="GO" id="GO:0003924">
    <property type="term" value="F:GTPase activity"/>
    <property type="evidence" value="ECO:0007669"/>
    <property type="project" value="InterPro"/>
</dbReference>
<evidence type="ECO:0000313" key="6">
    <source>
        <dbReference type="EMBL" id="KAF2669500.1"/>
    </source>
</evidence>
<dbReference type="InterPro" id="IPR000375">
    <property type="entry name" value="Dynamin_stalk"/>
</dbReference>
<gene>
    <name evidence="6" type="ORF">BT63DRAFT_401633</name>
</gene>
<reference evidence="6" key="1">
    <citation type="journal article" date="2020" name="Stud. Mycol.">
        <title>101 Dothideomycetes genomes: a test case for predicting lifestyles and emergence of pathogens.</title>
        <authorList>
            <person name="Haridas S."/>
            <person name="Albert R."/>
            <person name="Binder M."/>
            <person name="Bloem J."/>
            <person name="Labutti K."/>
            <person name="Salamov A."/>
            <person name="Andreopoulos B."/>
            <person name="Baker S."/>
            <person name="Barry K."/>
            <person name="Bills G."/>
            <person name="Bluhm B."/>
            <person name="Cannon C."/>
            <person name="Castanera R."/>
            <person name="Culley D."/>
            <person name="Daum C."/>
            <person name="Ezra D."/>
            <person name="Gonzalez J."/>
            <person name="Henrissat B."/>
            <person name="Kuo A."/>
            <person name="Liang C."/>
            <person name="Lipzen A."/>
            <person name="Lutzoni F."/>
            <person name="Magnuson J."/>
            <person name="Mondo S."/>
            <person name="Nolan M."/>
            <person name="Ohm R."/>
            <person name="Pangilinan J."/>
            <person name="Park H.-J."/>
            <person name="Ramirez L."/>
            <person name="Alfaro M."/>
            <person name="Sun H."/>
            <person name="Tritt A."/>
            <person name="Yoshinaga Y."/>
            <person name="Zwiers L.-H."/>
            <person name="Turgeon B."/>
            <person name="Goodwin S."/>
            <person name="Spatafora J."/>
            <person name="Crous P."/>
            <person name="Grigoriev I."/>
        </authorList>
    </citation>
    <scope>NUCLEOTIDE SEQUENCE</scope>
    <source>
        <strain evidence="6">CBS 115976</strain>
    </source>
</reference>
<dbReference type="GO" id="GO:0005874">
    <property type="term" value="C:microtubule"/>
    <property type="evidence" value="ECO:0007669"/>
    <property type="project" value="TreeGrafter"/>
</dbReference>
<dbReference type="GO" id="GO:0048312">
    <property type="term" value="P:intracellular distribution of mitochondria"/>
    <property type="evidence" value="ECO:0007669"/>
    <property type="project" value="TreeGrafter"/>
</dbReference>
<dbReference type="GO" id="GO:0000266">
    <property type="term" value="P:mitochondrial fission"/>
    <property type="evidence" value="ECO:0007669"/>
    <property type="project" value="TreeGrafter"/>
</dbReference>
<dbReference type="SMART" id="SM00053">
    <property type="entry name" value="DYNc"/>
    <property type="match status" value="1"/>
</dbReference>
<dbReference type="PROSITE" id="PS51718">
    <property type="entry name" value="G_DYNAMIN_2"/>
    <property type="match status" value="1"/>
</dbReference>
<dbReference type="InterPro" id="IPR022812">
    <property type="entry name" value="Dynamin"/>
</dbReference>
<dbReference type="InterPro" id="IPR045063">
    <property type="entry name" value="Dynamin_N"/>
</dbReference>
<dbReference type="GO" id="GO:0005525">
    <property type="term" value="F:GTP binding"/>
    <property type="evidence" value="ECO:0007669"/>
    <property type="project" value="InterPro"/>
</dbReference>
<evidence type="ECO:0000313" key="7">
    <source>
        <dbReference type="Proteomes" id="UP000799302"/>
    </source>
</evidence>
<dbReference type="InterPro" id="IPR030381">
    <property type="entry name" value="G_DYNAMIN_dom"/>
</dbReference>
<dbReference type="CDD" id="cd08771">
    <property type="entry name" value="DLP_1"/>
    <property type="match status" value="1"/>
</dbReference>
<feature type="domain" description="Dynamin-type G" evidence="5">
    <location>
        <begin position="36"/>
        <end position="323"/>
    </location>
</feature>
<organism evidence="6 7">
    <name type="scientific">Microthyrium microscopicum</name>
    <dbReference type="NCBI Taxonomy" id="703497"/>
    <lineage>
        <taxon>Eukaryota</taxon>
        <taxon>Fungi</taxon>
        <taxon>Dikarya</taxon>
        <taxon>Ascomycota</taxon>
        <taxon>Pezizomycotina</taxon>
        <taxon>Dothideomycetes</taxon>
        <taxon>Dothideomycetes incertae sedis</taxon>
        <taxon>Microthyriales</taxon>
        <taxon>Microthyriaceae</taxon>
        <taxon>Microthyrium</taxon>
    </lineage>
</organism>
<dbReference type="GO" id="GO:0006897">
    <property type="term" value="P:endocytosis"/>
    <property type="evidence" value="ECO:0007669"/>
    <property type="project" value="TreeGrafter"/>
</dbReference>
<dbReference type="Proteomes" id="UP000799302">
    <property type="component" value="Unassembled WGS sequence"/>
</dbReference>
<feature type="domain" description="GED" evidence="4">
    <location>
        <begin position="652"/>
        <end position="741"/>
    </location>
</feature>
<dbReference type="GO" id="GO:0008017">
    <property type="term" value="F:microtubule binding"/>
    <property type="evidence" value="ECO:0007669"/>
    <property type="project" value="TreeGrafter"/>
</dbReference>
<dbReference type="PANTHER" id="PTHR11566:SF66">
    <property type="entry name" value="INTERFERON-INDUCED GTP-BINDING PROTEIN MX"/>
    <property type="match status" value="1"/>
</dbReference>
<dbReference type="EMBL" id="MU004235">
    <property type="protein sequence ID" value="KAF2669500.1"/>
    <property type="molecule type" value="Genomic_DNA"/>
</dbReference>
<proteinExistence type="predicted"/>
<dbReference type="OrthoDB" id="415706at2759"/>
<dbReference type="AlphaFoldDB" id="A0A6A6UC89"/>
<feature type="compositionally biased region" description="Basic residues" evidence="3">
    <location>
        <begin position="422"/>
        <end position="432"/>
    </location>
</feature>
<dbReference type="Pfam" id="PF00350">
    <property type="entry name" value="Dynamin_N"/>
    <property type="match status" value="1"/>
</dbReference>
<accession>A0A6A6UC89</accession>
<keyword evidence="2" id="KW-0342">GTP-binding</keyword>
<name>A0A6A6UC89_9PEZI</name>
<dbReference type="InterPro" id="IPR027417">
    <property type="entry name" value="P-loop_NTPase"/>
</dbReference>